<dbReference type="RefSeq" id="WP_071897380.1">
    <property type="nucleotide sequence ID" value="NZ_MPIN01000002.1"/>
</dbReference>
<feature type="active site" evidence="8">
    <location>
        <position position="26"/>
    </location>
</feature>
<feature type="domain" description="Catalase core" evidence="11">
    <location>
        <begin position="4"/>
        <end position="321"/>
    </location>
</feature>
<keyword evidence="5 7" id="KW-0560">Oxidoreductase</keyword>
<feature type="region of interest" description="Disordered" evidence="10">
    <location>
        <begin position="301"/>
        <end position="321"/>
    </location>
</feature>
<dbReference type="Pfam" id="PF00199">
    <property type="entry name" value="Catalase"/>
    <property type="match status" value="1"/>
</dbReference>
<evidence type="ECO:0000256" key="2">
    <source>
        <dbReference type="ARBA" id="ARBA00022559"/>
    </source>
</evidence>
<dbReference type="InterPro" id="IPR024168">
    <property type="entry name" value="Catalase_SrpA-type_pred"/>
</dbReference>
<organism evidence="12 13">
    <name type="scientific">Cystobacter ferrugineus</name>
    <dbReference type="NCBI Taxonomy" id="83449"/>
    <lineage>
        <taxon>Bacteria</taxon>
        <taxon>Pseudomonadati</taxon>
        <taxon>Myxococcota</taxon>
        <taxon>Myxococcia</taxon>
        <taxon>Myxococcales</taxon>
        <taxon>Cystobacterineae</taxon>
        <taxon>Archangiaceae</taxon>
        <taxon>Cystobacter</taxon>
    </lineage>
</organism>
<evidence type="ECO:0000256" key="7">
    <source>
        <dbReference type="PIRNR" id="PIRNR000296"/>
    </source>
</evidence>
<comment type="function">
    <text evidence="7">Has an organic peroxide-dependent peroxidase activity.</text>
</comment>
<evidence type="ECO:0000256" key="8">
    <source>
        <dbReference type="PIRSR" id="PIRSR000296-1"/>
    </source>
</evidence>
<dbReference type="Gene3D" id="1.20.1280.120">
    <property type="match status" value="1"/>
</dbReference>
<dbReference type="GO" id="GO:0005737">
    <property type="term" value="C:cytoplasm"/>
    <property type="evidence" value="ECO:0007669"/>
    <property type="project" value="TreeGrafter"/>
</dbReference>
<dbReference type="EC" id="1.11.1.-" evidence="7"/>
<gene>
    <name evidence="12" type="ORF">BON30_08470</name>
</gene>
<dbReference type="Proteomes" id="UP000182229">
    <property type="component" value="Unassembled WGS sequence"/>
</dbReference>
<evidence type="ECO:0000259" key="11">
    <source>
        <dbReference type="SMART" id="SM01060"/>
    </source>
</evidence>
<proteinExistence type="inferred from homology"/>
<evidence type="ECO:0000256" key="6">
    <source>
        <dbReference type="ARBA" id="ARBA00023004"/>
    </source>
</evidence>
<dbReference type="PANTHER" id="PTHR11465:SF9">
    <property type="entry name" value="CATALASE"/>
    <property type="match status" value="1"/>
</dbReference>
<dbReference type="GO" id="GO:0046872">
    <property type="term" value="F:metal ion binding"/>
    <property type="evidence" value="ECO:0007669"/>
    <property type="project" value="UniProtKB-KW"/>
</dbReference>
<reference evidence="13" key="1">
    <citation type="submission" date="2016-11" db="EMBL/GenBank/DDBJ databases">
        <authorList>
            <person name="Shukria A."/>
            <person name="Stevens D.C."/>
        </authorList>
    </citation>
    <scope>NUCLEOTIDE SEQUENCE [LARGE SCALE GENOMIC DNA]</scope>
    <source>
        <strain evidence="13">Cbfe23</strain>
    </source>
</reference>
<name>A0A1L9BFA1_9BACT</name>
<dbReference type="STRING" id="83449.BON30_08470"/>
<evidence type="ECO:0000256" key="4">
    <source>
        <dbReference type="ARBA" id="ARBA00022723"/>
    </source>
</evidence>
<dbReference type="Gene3D" id="2.40.180.10">
    <property type="entry name" value="Catalase core domain"/>
    <property type="match status" value="1"/>
</dbReference>
<dbReference type="InterPro" id="IPR011614">
    <property type="entry name" value="Catalase_core"/>
</dbReference>
<dbReference type="InterPro" id="IPR020835">
    <property type="entry name" value="Catalase_sf"/>
</dbReference>
<keyword evidence="2 7" id="KW-0575">Peroxidase</keyword>
<comment type="cofactor">
    <cofactor evidence="7">
        <name>heme</name>
        <dbReference type="ChEBI" id="CHEBI:30413"/>
    </cofactor>
</comment>
<dbReference type="PIRSF" id="PIRSF000296">
    <property type="entry name" value="SrpA"/>
    <property type="match status" value="1"/>
</dbReference>
<dbReference type="GO" id="GO:0020037">
    <property type="term" value="F:heme binding"/>
    <property type="evidence" value="ECO:0007669"/>
    <property type="project" value="InterPro"/>
</dbReference>
<evidence type="ECO:0000256" key="10">
    <source>
        <dbReference type="SAM" id="MobiDB-lite"/>
    </source>
</evidence>
<dbReference type="GO" id="GO:0004096">
    <property type="term" value="F:catalase activity"/>
    <property type="evidence" value="ECO:0007669"/>
    <property type="project" value="InterPro"/>
</dbReference>
<evidence type="ECO:0000256" key="1">
    <source>
        <dbReference type="ARBA" id="ARBA00005329"/>
    </source>
</evidence>
<reference evidence="12 13" key="2">
    <citation type="submission" date="2016-12" db="EMBL/GenBank/DDBJ databases">
        <title>Draft Genome Sequence of Cystobacter ferrugineus Strain Cbfe23.</title>
        <authorList>
            <person name="Akbar S."/>
            <person name="Dowd S.E."/>
            <person name="Stevens D.C."/>
        </authorList>
    </citation>
    <scope>NUCLEOTIDE SEQUENCE [LARGE SCALE GENOMIC DNA]</scope>
    <source>
        <strain evidence="12 13">Cbfe23</strain>
    </source>
</reference>
<dbReference type="GO" id="GO:0042542">
    <property type="term" value="P:response to hydrogen peroxide"/>
    <property type="evidence" value="ECO:0007669"/>
    <property type="project" value="TreeGrafter"/>
</dbReference>
<evidence type="ECO:0000256" key="3">
    <source>
        <dbReference type="ARBA" id="ARBA00022617"/>
    </source>
</evidence>
<dbReference type="PROSITE" id="PS51402">
    <property type="entry name" value="CATALASE_3"/>
    <property type="match status" value="1"/>
</dbReference>
<accession>A0A1L9BFA1</accession>
<keyword evidence="13" id="KW-1185">Reference proteome</keyword>
<keyword evidence="6 7" id="KW-0408">Iron</keyword>
<feature type="binding site" description="axial binding residue" evidence="9">
    <location>
        <position position="299"/>
    </location>
    <ligand>
        <name>heme</name>
        <dbReference type="ChEBI" id="CHEBI:30413"/>
    </ligand>
    <ligandPart>
        <name>Fe</name>
        <dbReference type="ChEBI" id="CHEBI:18248"/>
    </ligandPart>
</feature>
<keyword evidence="4 7" id="KW-0479">Metal-binding</keyword>
<protein>
    <recommendedName>
        <fullName evidence="7">Catalase-related peroxidase</fullName>
        <ecNumber evidence="7">1.11.1.-</ecNumber>
    </recommendedName>
</protein>
<comment type="caution">
    <text evidence="12">The sequence shown here is derived from an EMBL/GenBank/DDBJ whole genome shotgun (WGS) entry which is preliminary data.</text>
</comment>
<dbReference type="EMBL" id="MPIN01000002">
    <property type="protein sequence ID" value="OJH40939.1"/>
    <property type="molecule type" value="Genomic_DNA"/>
</dbReference>
<comment type="similarity">
    <text evidence="1 7">Belongs to the catalase family.</text>
</comment>
<feature type="compositionally biased region" description="Basic and acidic residues" evidence="10">
    <location>
        <begin position="307"/>
        <end position="321"/>
    </location>
</feature>
<evidence type="ECO:0000256" key="5">
    <source>
        <dbReference type="ARBA" id="ARBA00023002"/>
    </source>
</evidence>
<dbReference type="AlphaFoldDB" id="A0A1L9BFA1"/>
<sequence>MAEPVQEAIHAMEAYTGAEKGYRRAHPRGLVLHATFTPSPDARALTTAEHFQGPPIRTLVRLSNAAGSPYAADRVSPTRGRVLGLAVRFTLPSGGYATWAAANIPVFLARTPQEFVQLTTAQRPEGEKRKPNVLRLLGYLATHLSALRGLKGVAQLKPTPSFAHERFNGIHAYHLVDAHGQRRAFRYRWVPLAGPAALSEAEAAQRPEQYLLDEIRQRVSRERVAWELEFQLAQPGDSTHDATRAWPEDRPLVTVGRLVLERPYEDQRESELFVFDPTGVVPGIELSDDPILRFRSQVYRESHRRRAQETKPEPKPADLGQ</sequence>
<dbReference type="GO" id="GO:0042744">
    <property type="term" value="P:hydrogen peroxide catabolic process"/>
    <property type="evidence" value="ECO:0007669"/>
    <property type="project" value="TreeGrafter"/>
</dbReference>
<evidence type="ECO:0000313" key="13">
    <source>
        <dbReference type="Proteomes" id="UP000182229"/>
    </source>
</evidence>
<dbReference type="InterPro" id="IPR018028">
    <property type="entry name" value="Catalase"/>
</dbReference>
<dbReference type="PANTHER" id="PTHR11465">
    <property type="entry name" value="CATALASE"/>
    <property type="match status" value="1"/>
</dbReference>
<dbReference type="SUPFAM" id="SSF56634">
    <property type="entry name" value="Heme-dependent catalase-like"/>
    <property type="match status" value="1"/>
</dbReference>
<keyword evidence="3 7" id="KW-0349">Heme</keyword>
<evidence type="ECO:0000256" key="9">
    <source>
        <dbReference type="PIRSR" id="PIRSR000296-2"/>
    </source>
</evidence>
<dbReference type="SMART" id="SM01060">
    <property type="entry name" value="Catalase"/>
    <property type="match status" value="1"/>
</dbReference>
<dbReference type="CDD" id="cd08153">
    <property type="entry name" value="srpA_like"/>
    <property type="match status" value="1"/>
</dbReference>
<dbReference type="OrthoDB" id="255727at2"/>
<evidence type="ECO:0000313" key="12">
    <source>
        <dbReference type="EMBL" id="OJH40939.1"/>
    </source>
</evidence>